<evidence type="ECO:0000256" key="3">
    <source>
        <dbReference type="SAM" id="MobiDB-lite"/>
    </source>
</evidence>
<dbReference type="EMBL" id="CAXAMM010005869">
    <property type="protein sequence ID" value="CAK9008935.1"/>
    <property type="molecule type" value="Genomic_DNA"/>
</dbReference>
<evidence type="ECO:0000256" key="1">
    <source>
        <dbReference type="ARBA" id="ARBA00005578"/>
    </source>
</evidence>
<sequence length="308" mass="33485">MDPDTLRDLPPALHPGSPQSDDEELLLGDEGADEGANMGDKRGGLGGEAEQKEGNDRLFRTSFRKSVDSDSEPEAVSPEPPPVASPPVSSPLRAPPQSEPMALLETAELVEAGFGWRGPDAIDAGFCGTEKDSNRGCMTTASPARLVHRVAAVVVVLLVAFLAWSERCWSEPGSRRDVVAWATERLRRAIPSIQHLEIEDVSDGHTNQGFFDGSGRSRHPEGKELKVLIVSDSFESLSSIDRQRLVHVALKEGLRSNIIHALPSLQTLTTEQWEKESSSKRSVGCTALKSVQFEDLDHNVVDLEPLEV</sequence>
<feature type="region of interest" description="Disordered" evidence="3">
    <location>
        <begin position="1"/>
        <end position="98"/>
    </location>
</feature>
<feature type="compositionally biased region" description="Basic and acidic residues" evidence="3">
    <location>
        <begin position="39"/>
        <end position="59"/>
    </location>
</feature>
<feature type="compositionally biased region" description="Acidic residues" evidence="3">
    <location>
        <begin position="20"/>
        <end position="33"/>
    </location>
</feature>
<evidence type="ECO:0000313" key="5">
    <source>
        <dbReference type="Proteomes" id="UP001642464"/>
    </source>
</evidence>
<feature type="compositionally biased region" description="Pro residues" evidence="3">
    <location>
        <begin position="78"/>
        <end position="98"/>
    </location>
</feature>
<dbReference type="InterPro" id="IPR050961">
    <property type="entry name" value="BolA/IbaG_stress_morph_reg"/>
</dbReference>
<dbReference type="InterPro" id="IPR036065">
    <property type="entry name" value="BolA-like_sf"/>
</dbReference>
<evidence type="ECO:0000313" key="4">
    <source>
        <dbReference type="EMBL" id="CAK9008935.1"/>
    </source>
</evidence>
<dbReference type="Proteomes" id="UP001642464">
    <property type="component" value="Unassembled WGS sequence"/>
</dbReference>
<dbReference type="Gene3D" id="3.10.20.90">
    <property type="entry name" value="Phosphatidylinositol 3-kinase Catalytic Subunit, Chain A, domain 1"/>
    <property type="match status" value="1"/>
</dbReference>
<comment type="caution">
    <text evidence="4">The sequence shown here is derived from an EMBL/GenBank/DDBJ whole genome shotgun (WGS) entry which is preliminary data.</text>
</comment>
<gene>
    <name evidence="4" type="ORF">SCF082_LOCUS10079</name>
</gene>
<accession>A0ABP0J3J9</accession>
<organism evidence="4 5">
    <name type="scientific">Durusdinium trenchii</name>
    <dbReference type="NCBI Taxonomy" id="1381693"/>
    <lineage>
        <taxon>Eukaryota</taxon>
        <taxon>Sar</taxon>
        <taxon>Alveolata</taxon>
        <taxon>Dinophyceae</taxon>
        <taxon>Suessiales</taxon>
        <taxon>Symbiodiniaceae</taxon>
        <taxon>Durusdinium</taxon>
    </lineage>
</organism>
<dbReference type="InterPro" id="IPR002634">
    <property type="entry name" value="BolA"/>
</dbReference>
<reference evidence="4 5" key="1">
    <citation type="submission" date="2024-02" db="EMBL/GenBank/DDBJ databases">
        <authorList>
            <person name="Chen Y."/>
            <person name="Shah S."/>
            <person name="Dougan E. K."/>
            <person name="Thang M."/>
            <person name="Chan C."/>
        </authorList>
    </citation>
    <scope>NUCLEOTIDE SEQUENCE [LARGE SCALE GENOMIC DNA]</scope>
</reference>
<comment type="similarity">
    <text evidence="1 2">Belongs to the BolA/IbaG family.</text>
</comment>
<evidence type="ECO:0000256" key="2">
    <source>
        <dbReference type="RuleBase" id="RU003860"/>
    </source>
</evidence>
<protein>
    <submittedName>
        <fullName evidence="4">BolA-like protein DDB_G0274169</fullName>
    </submittedName>
</protein>
<dbReference type="Pfam" id="PF01722">
    <property type="entry name" value="BolA"/>
    <property type="match status" value="1"/>
</dbReference>
<name>A0ABP0J3J9_9DINO</name>
<proteinExistence type="inferred from homology"/>
<dbReference type="SUPFAM" id="SSF82657">
    <property type="entry name" value="BolA-like"/>
    <property type="match status" value="1"/>
</dbReference>
<dbReference type="PANTHER" id="PTHR46229">
    <property type="entry name" value="BOLA TRANSCRIPTION REGULATOR"/>
    <property type="match status" value="1"/>
</dbReference>
<dbReference type="PANTHER" id="PTHR46229:SF2">
    <property type="entry name" value="BOLA-LIKE PROTEIN 1"/>
    <property type="match status" value="1"/>
</dbReference>
<keyword evidence="5" id="KW-1185">Reference proteome</keyword>